<comment type="caution">
    <text evidence="4">The sequence shown here is derived from an EMBL/GenBank/DDBJ whole genome shotgun (WGS) entry which is preliminary data.</text>
</comment>
<dbReference type="InterPro" id="IPR005225">
    <property type="entry name" value="Small_GTP-bd"/>
</dbReference>
<evidence type="ECO:0000313" key="4">
    <source>
        <dbReference type="EMBL" id="KAK2945919.1"/>
    </source>
</evidence>
<gene>
    <name evidence="4" type="ORF">BLNAU_19135</name>
</gene>
<organism evidence="4 5">
    <name type="scientific">Blattamonas nauphoetae</name>
    <dbReference type="NCBI Taxonomy" id="2049346"/>
    <lineage>
        <taxon>Eukaryota</taxon>
        <taxon>Metamonada</taxon>
        <taxon>Preaxostyla</taxon>
        <taxon>Oxymonadida</taxon>
        <taxon>Blattamonas</taxon>
    </lineage>
</organism>
<dbReference type="InterPro" id="IPR027417">
    <property type="entry name" value="P-loop_NTPase"/>
</dbReference>
<dbReference type="Pfam" id="PF00071">
    <property type="entry name" value="Ras"/>
    <property type="match status" value="1"/>
</dbReference>
<reference evidence="4 5" key="1">
    <citation type="journal article" date="2022" name="bioRxiv">
        <title>Genomics of Preaxostyla Flagellates Illuminates Evolutionary Transitions and the Path Towards Mitochondrial Loss.</title>
        <authorList>
            <person name="Novak L.V.F."/>
            <person name="Treitli S.C."/>
            <person name="Pyrih J."/>
            <person name="Halakuc P."/>
            <person name="Pipaliya S.V."/>
            <person name="Vacek V."/>
            <person name="Brzon O."/>
            <person name="Soukal P."/>
            <person name="Eme L."/>
            <person name="Dacks J.B."/>
            <person name="Karnkowska A."/>
            <person name="Elias M."/>
            <person name="Hampl V."/>
        </authorList>
    </citation>
    <scope>NUCLEOTIDE SEQUENCE [LARGE SCALE GENOMIC DNA]</scope>
    <source>
        <strain evidence="4">NAU3</strain>
        <tissue evidence="4">Gut</tissue>
    </source>
</reference>
<dbReference type="NCBIfam" id="TIGR00231">
    <property type="entry name" value="small_GTP"/>
    <property type="match status" value="1"/>
</dbReference>
<evidence type="ECO:0000256" key="2">
    <source>
        <dbReference type="ARBA" id="ARBA00023134"/>
    </source>
</evidence>
<name>A0ABQ9X2C7_9EUKA</name>
<dbReference type="SUPFAM" id="SSF52540">
    <property type="entry name" value="P-loop containing nucleoside triphosphate hydrolases"/>
    <property type="match status" value="1"/>
</dbReference>
<feature type="region of interest" description="Disordered" evidence="3">
    <location>
        <begin position="131"/>
        <end position="173"/>
    </location>
</feature>
<dbReference type="Gene3D" id="3.40.50.300">
    <property type="entry name" value="P-loop containing nucleotide triphosphate hydrolases"/>
    <property type="match status" value="1"/>
</dbReference>
<keyword evidence="5" id="KW-1185">Reference proteome</keyword>
<keyword evidence="2" id="KW-0342">GTP-binding</keyword>
<dbReference type="Proteomes" id="UP001281761">
    <property type="component" value="Unassembled WGS sequence"/>
</dbReference>
<evidence type="ECO:0000313" key="5">
    <source>
        <dbReference type="Proteomes" id="UP001281761"/>
    </source>
</evidence>
<feature type="compositionally biased region" description="Basic and acidic residues" evidence="3">
    <location>
        <begin position="132"/>
        <end position="147"/>
    </location>
</feature>
<dbReference type="SMART" id="SM00174">
    <property type="entry name" value="RHO"/>
    <property type="match status" value="1"/>
</dbReference>
<keyword evidence="1" id="KW-0547">Nucleotide-binding</keyword>
<protein>
    <submittedName>
        <fullName evidence="4">Uncharacterized protein</fullName>
    </submittedName>
</protein>
<dbReference type="PRINTS" id="PR00449">
    <property type="entry name" value="RASTRNSFRMNG"/>
</dbReference>
<feature type="compositionally biased region" description="Polar residues" evidence="3">
    <location>
        <begin position="154"/>
        <end position="173"/>
    </location>
</feature>
<evidence type="ECO:0000256" key="1">
    <source>
        <dbReference type="ARBA" id="ARBA00022741"/>
    </source>
</evidence>
<dbReference type="InterPro" id="IPR003578">
    <property type="entry name" value="Small_GTPase_Rho"/>
</dbReference>
<dbReference type="EMBL" id="JARBJD010000243">
    <property type="protein sequence ID" value="KAK2945919.1"/>
    <property type="molecule type" value="Genomic_DNA"/>
</dbReference>
<feature type="region of interest" description="Disordered" evidence="3">
    <location>
        <begin position="71"/>
        <end position="96"/>
    </location>
</feature>
<proteinExistence type="predicted"/>
<accession>A0ABQ9X2C7</accession>
<evidence type="ECO:0000256" key="3">
    <source>
        <dbReference type="SAM" id="MobiDB-lite"/>
    </source>
</evidence>
<dbReference type="InterPro" id="IPR001806">
    <property type="entry name" value="Small_GTPase"/>
</dbReference>
<dbReference type="PANTHER" id="PTHR24072">
    <property type="entry name" value="RHO FAMILY GTPASE"/>
    <property type="match status" value="1"/>
</dbReference>
<sequence>MSPFAAWLCSSMAIARAECFCIICVRMMWMGVLALWRLKDADDEELRSENEPKKTARLETELKSLKEKLAELESERKEDSTKLARQEKELEKEKTTLKKDRDCAMASLEVEMNARKQSVDKLNAELNSLKENLTKSESKRQAAERKIAAPHSSGVRSNGPSTPTPTSQQSGNSGVIEKRVVCVGDCNVGKSSLLLTYTRNSISDTYVSRVFYYSASLQVVDGKTVKLQLWNTTGNEDSKRLRSLRYPETDADLQIGLGADLEVYTQIWFPKHF</sequence>